<dbReference type="Gene3D" id="3.40.720.10">
    <property type="entry name" value="Alkaline Phosphatase, subunit A"/>
    <property type="match status" value="1"/>
</dbReference>
<protein>
    <recommendedName>
        <fullName evidence="3">Alkaline phosphatase</fullName>
    </recommendedName>
</protein>
<evidence type="ECO:0008006" key="3">
    <source>
        <dbReference type="Google" id="ProtNLM"/>
    </source>
</evidence>
<organism evidence="1 2">
    <name type="scientific">Shewanella benthica</name>
    <dbReference type="NCBI Taxonomy" id="43661"/>
    <lineage>
        <taxon>Bacteria</taxon>
        <taxon>Pseudomonadati</taxon>
        <taxon>Pseudomonadota</taxon>
        <taxon>Gammaproteobacteria</taxon>
        <taxon>Alteromonadales</taxon>
        <taxon>Shewanellaceae</taxon>
        <taxon>Shewanella</taxon>
    </lineage>
</organism>
<dbReference type="PROSITE" id="PS51257">
    <property type="entry name" value="PROKAR_LIPOPROTEIN"/>
    <property type="match status" value="1"/>
</dbReference>
<dbReference type="SUPFAM" id="SSF53649">
    <property type="entry name" value="Alkaline phosphatase-like"/>
    <property type="match status" value="1"/>
</dbReference>
<dbReference type="Proteomes" id="UP000250123">
    <property type="component" value="Chromosome SHEWBE"/>
</dbReference>
<sequence>MTSINKSILAIATILLTGCNDDQVKTVEVITVEVIKEVAPVEITSVKNVILMIGDGMGAQQVGLLEEYARHAPNSMTVSPTQPVSQIIPVPSLPYVK</sequence>
<dbReference type="InterPro" id="IPR017850">
    <property type="entry name" value="Alkaline_phosphatase_core_sf"/>
</dbReference>
<dbReference type="AlphaFoldDB" id="A0A330LVH0"/>
<evidence type="ECO:0000313" key="2">
    <source>
        <dbReference type="Proteomes" id="UP000250123"/>
    </source>
</evidence>
<reference evidence="2" key="1">
    <citation type="submission" date="2018-06" db="EMBL/GenBank/DDBJ databases">
        <authorList>
            <person name="Cea G.-C."/>
            <person name="William W."/>
        </authorList>
    </citation>
    <scope>NUCLEOTIDE SEQUENCE [LARGE SCALE GENOMIC DNA]</scope>
    <source>
        <strain evidence="2">DB21MT-2</strain>
    </source>
</reference>
<proteinExistence type="predicted"/>
<accession>A0A330LVH0</accession>
<dbReference type="RefSeq" id="WP_420028917.1">
    <property type="nucleotide sequence ID" value="NZ_LS483452.1"/>
</dbReference>
<dbReference type="KEGG" id="sbk:SHEWBE_0061"/>
<evidence type="ECO:0000313" key="1">
    <source>
        <dbReference type="EMBL" id="SQH74062.1"/>
    </source>
</evidence>
<name>A0A330LVH0_9GAMM</name>
<dbReference type="EMBL" id="LS483452">
    <property type="protein sequence ID" value="SQH74062.1"/>
    <property type="molecule type" value="Genomic_DNA"/>
</dbReference>
<gene>
    <name evidence="1" type="ORF">SHEWBE_0061</name>
</gene>